<dbReference type="InterPro" id="IPR034984">
    <property type="entry name" value="Imelysin-like_IPPA"/>
</dbReference>
<dbReference type="EMBL" id="WPIN01000005">
    <property type="protein sequence ID" value="MVM31496.1"/>
    <property type="molecule type" value="Genomic_DNA"/>
</dbReference>
<dbReference type="GO" id="GO:0030313">
    <property type="term" value="C:cell envelope"/>
    <property type="evidence" value="ECO:0007669"/>
    <property type="project" value="UniProtKB-SubCell"/>
</dbReference>
<evidence type="ECO:0000259" key="4">
    <source>
        <dbReference type="Pfam" id="PF09375"/>
    </source>
</evidence>
<dbReference type="CDD" id="cd14659">
    <property type="entry name" value="Imelysin-like_IPPA"/>
    <property type="match status" value="1"/>
</dbReference>
<dbReference type="AlphaFoldDB" id="A0A7K1SD55"/>
<dbReference type="RefSeq" id="WP_157586127.1">
    <property type="nucleotide sequence ID" value="NZ_WPIN01000005.1"/>
</dbReference>
<evidence type="ECO:0000313" key="5">
    <source>
        <dbReference type="EMBL" id="MVM31496.1"/>
    </source>
</evidence>
<feature type="signal peptide" evidence="3">
    <location>
        <begin position="1"/>
        <end position="17"/>
    </location>
</feature>
<dbReference type="Pfam" id="PF09375">
    <property type="entry name" value="Peptidase_M75"/>
    <property type="match status" value="1"/>
</dbReference>
<gene>
    <name evidence="5" type="ORF">GO755_15730</name>
</gene>
<reference evidence="5 6" key="1">
    <citation type="submission" date="2019-12" db="EMBL/GenBank/DDBJ databases">
        <title>Spirosoma sp. HMF4905 genome sequencing and assembly.</title>
        <authorList>
            <person name="Kang H."/>
            <person name="Cha I."/>
            <person name="Kim H."/>
            <person name="Joh K."/>
        </authorList>
    </citation>
    <scope>NUCLEOTIDE SEQUENCE [LARGE SCALE GENOMIC DNA]</scope>
    <source>
        <strain evidence="5 6">HMF4905</strain>
    </source>
</reference>
<feature type="domain" description="Imelysin-like" evidence="4">
    <location>
        <begin position="47"/>
        <end position="348"/>
    </location>
</feature>
<comment type="caution">
    <text evidence="5">The sequence shown here is derived from an EMBL/GenBank/DDBJ whole genome shotgun (WGS) entry which is preliminary data.</text>
</comment>
<name>A0A7K1SD55_9BACT</name>
<feature type="chain" id="PRO_5029633765" description="Imelysin-like domain-containing protein" evidence="3">
    <location>
        <begin position="18"/>
        <end position="374"/>
    </location>
</feature>
<proteinExistence type="predicted"/>
<evidence type="ECO:0000313" key="6">
    <source>
        <dbReference type="Proteomes" id="UP000436006"/>
    </source>
</evidence>
<dbReference type="Proteomes" id="UP000436006">
    <property type="component" value="Unassembled WGS sequence"/>
</dbReference>
<sequence>MKALIGTFAFVSLLVWACSKTADPSAFDTFDRKGMLTNLGNNVIISSFDVFYQKSDALEAATIAYTADVKNEQKLIAVQKAWLDMSIAWKQASVFKQGPIEDKFLLSNIDFSTKGVYLNTTLLEKAITDGTTIDNAYIESKGSTVKGIHAIEYLIFDKAQSNATVIGGYTGINGAKRTAYLSALTTNLKNQAKIIVDAWKGGYATTFINADGRDINSSLGILSNKLIDLIYTIRDERIGAPKGNRNNGVPQPDLAESAISNNSITLAINELKGLENAFLGRTPAGIDGIGLDDLLDKLGAKSGTDLLSTKIKNQFATVYAKLNAIPAPLQTAVVSNTVEVQAAYDEIKRLQVMLEVDMINNLGVLLTFSDNDGD</sequence>
<protein>
    <recommendedName>
        <fullName evidence="4">Imelysin-like domain-containing protein</fullName>
    </recommendedName>
</protein>
<organism evidence="5 6">
    <name type="scientific">Spirosoma arboris</name>
    <dbReference type="NCBI Taxonomy" id="2682092"/>
    <lineage>
        <taxon>Bacteria</taxon>
        <taxon>Pseudomonadati</taxon>
        <taxon>Bacteroidota</taxon>
        <taxon>Cytophagia</taxon>
        <taxon>Cytophagales</taxon>
        <taxon>Cytophagaceae</taxon>
        <taxon>Spirosoma</taxon>
    </lineage>
</organism>
<keyword evidence="2 3" id="KW-0732">Signal</keyword>
<comment type="subcellular location">
    <subcellularLocation>
        <location evidence="1">Cell envelope</location>
    </subcellularLocation>
</comment>
<evidence type="ECO:0000256" key="2">
    <source>
        <dbReference type="ARBA" id="ARBA00022729"/>
    </source>
</evidence>
<dbReference type="Gene3D" id="1.20.1420.20">
    <property type="entry name" value="M75 peptidase, HXXE motif"/>
    <property type="match status" value="1"/>
</dbReference>
<evidence type="ECO:0000256" key="3">
    <source>
        <dbReference type="SAM" id="SignalP"/>
    </source>
</evidence>
<accession>A0A7K1SD55</accession>
<dbReference type="InterPro" id="IPR038352">
    <property type="entry name" value="Imelysin_sf"/>
</dbReference>
<evidence type="ECO:0000256" key="1">
    <source>
        <dbReference type="ARBA" id="ARBA00004196"/>
    </source>
</evidence>
<dbReference type="InterPro" id="IPR018976">
    <property type="entry name" value="Imelysin-like"/>
</dbReference>
<keyword evidence="6" id="KW-1185">Reference proteome</keyword>